<evidence type="ECO:0000256" key="1">
    <source>
        <dbReference type="SAM" id="Phobius"/>
    </source>
</evidence>
<evidence type="ECO:0000313" key="2">
    <source>
        <dbReference type="EMBL" id="AJC88317.1"/>
    </source>
</evidence>
<feature type="transmembrane region" description="Helical" evidence="1">
    <location>
        <begin position="94"/>
        <end position="118"/>
    </location>
</feature>
<dbReference type="Proteomes" id="UP000031163">
    <property type="component" value="Chromosome"/>
</dbReference>
<keyword evidence="1" id="KW-0472">Membrane</keyword>
<name>A0A0A8H2V2_9BACT</name>
<gene>
    <name evidence="2" type="ORF">CINS_1361</name>
</gene>
<dbReference type="AlphaFoldDB" id="A0A0A8H2V2"/>
<keyword evidence="1" id="KW-1133">Transmembrane helix</keyword>
<dbReference type="EMBL" id="CP007770">
    <property type="protein sequence ID" value="AJC88317.1"/>
    <property type="molecule type" value="Genomic_DNA"/>
</dbReference>
<evidence type="ECO:0000313" key="3">
    <source>
        <dbReference type="Proteomes" id="UP000031163"/>
    </source>
</evidence>
<sequence>MDSWKKLEDLNLVEVQKRTQIEKICLEFIIKKDFKSLSRFNINGFIKILQREYELDFTDFLEEYQAYLIENGAEKKNHAQVCPRMSSYTKKGSYFWFFVVIIIVVLIILGAFGVSRFFESSMIDDNTTNVLNQEQIIIEETNDENSSNLSIQEYFIEENLTKNDLNINEKDSLESLDVFDDNTSIVKENMDVKDTEKLPMLEESIIKPSAELWLGMVDLKTFQKNSKIIKNDYVLSLKKDMLITTGHAAFSLNDENNNILDFKNGISKFLIIKDGKIRQITKAEFIKENRGKLW</sequence>
<proteinExistence type="predicted"/>
<protein>
    <submittedName>
        <fullName evidence="2">Uncharacterized protein</fullName>
    </submittedName>
</protein>
<dbReference type="HOGENOM" id="CLU_073271_0_0_7"/>
<keyword evidence="1" id="KW-0812">Transmembrane</keyword>
<dbReference type="KEGG" id="cis:CINS_1361"/>
<dbReference type="STRING" id="1031564.CINS_1361"/>
<organism evidence="2 3">
    <name type="scientific">Campylobacter insulaenigrae NCTC 12927</name>
    <dbReference type="NCBI Taxonomy" id="1031564"/>
    <lineage>
        <taxon>Bacteria</taxon>
        <taxon>Pseudomonadati</taxon>
        <taxon>Campylobacterota</taxon>
        <taxon>Epsilonproteobacteria</taxon>
        <taxon>Campylobacterales</taxon>
        <taxon>Campylobacteraceae</taxon>
        <taxon>Campylobacter</taxon>
    </lineage>
</organism>
<reference evidence="2 3" key="1">
    <citation type="journal article" date="2014" name="Genome Biol. Evol.">
        <title>Comparative Genomics of the Campylobacter lari Group.</title>
        <authorList>
            <person name="Miller W.G."/>
            <person name="Yee E."/>
            <person name="Chapman M.H."/>
            <person name="Smith T.P."/>
            <person name="Bono J.L."/>
            <person name="Huynh S."/>
            <person name="Parker C.T."/>
            <person name="Vandamme P."/>
            <person name="Luong K."/>
            <person name="Korlach J."/>
        </authorList>
    </citation>
    <scope>NUCLEOTIDE SEQUENCE [LARGE SCALE GENOMIC DNA]</scope>
    <source>
        <strain evidence="2 3">NCTC 12927</strain>
    </source>
</reference>
<accession>A0A0A8H2V2</accession>